<dbReference type="InterPro" id="IPR029044">
    <property type="entry name" value="Nucleotide-diphossugar_trans"/>
</dbReference>
<accession>A0ABD3RB43</accession>
<gene>
    <name evidence="2" type="ORF">ACHAXA_001604</name>
</gene>
<dbReference type="Gene3D" id="3.90.550.10">
    <property type="entry name" value="Spore Coat Polysaccharide Biosynthesis Protein SpsA, Chain A"/>
    <property type="match status" value="1"/>
</dbReference>
<dbReference type="InterPro" id="IPR050587">
    <property type="entry name" value="GNT1/Glycosyltrans_8"/>
</dbReference>
<dbReference type="SUPFAM" id="SSF53448">
    <property type="entry name" value="Nucleotide-diphospho-sugar transferases"/>
    <property type="match status" value="1"/>
</dbReference>
<keyword evidence="3" id="KW-1185">Reference proteome</keyword>
<comment type="caution">
    <text evidence="2">The sequence shown here is derived from an EMBL/GenBank/DDBJ whole genome shotgun (WGS) entry which is preliminary data.</text>
</comment>
<feature type="transmembrane region" description="Helical" evidence="1">
    <location>
        <begin position="27"/>
        <end position="49"/>
    </location>
</feature>
<keyword evidence="1" id="KW-1133">Transmembrane helix</keyword>
<dbReference type="PANTHER" id="PTHR11183">
    <property type="entry name" value="GLYCOGENIN SUBFAMILY MEMBER"/>
    <property type="match status" value="1"/>
</dbReference>
<dbReference type="Proteomes" id="UP001530377">
    <property type="component" value="Unassembled WGS sequence"/>
</dbReference>
<name>A0ABD3RB43_9STRA</name>
<keyword evidence="1" id="KW-0472">Membrane</keyword>
<proteinExistence type="predicted"/>
<sequence length="496" mass="55390">MSQPQLSPFMVDLQSRRGATQNNDHRIIILIKGFGIFSISVIILFYYFLLSSSILHAGNGAAVTLISKNKHDGIAGRNGITKNISGGIQPIATIAYAITVSGCPKSDGSRGDFGAGIKDGAAVLEHSIHLNSFQNYPQSRSLYDYKMYALVHLEAESCARPSLEPLGYEILLRDVPVPLADIEGQYLREKVSSNGCCGEKEFVKLHAYTLIQHPVVVHLDLDTLLLKPMDRLFDVMINGAPKDGSNAGIDVAFDDPLIPNPAANVNQINAFFTRDYNMAHRGMKHAGVQGGFLVLRPSLDAFNEFVSIIRKGDFRGNGGWGGMGFGPFYGSMTFQGIIPYFYDHFHPGTGVELNRCVYNNMADNPRDKPTKNDIVSGSCRDGYNRPDKNDVCEDCRSRPIEDVVSTHFTLCQKPWDCLSQDGDRIQERLCRKFHHEWYRIREDLETTLWGREKVQLTNKEEVLKVRGGDYQIEHFRGYCKSPGERGYNQVVIPGQT</sequence>
<evidence type="ECO:0000256" key="1">
    <source>
        <dbReference type="SAM" id="Phobius"/>
    </source>
</evidence>
<keyword evidence="1" id="KW-0812">Transmembrane</keyword>
<dbReference type="EMBL" id="JALLPB020000347">
    <property type="protein sequence ID" value="KAL3810183.1"/>
    <property type="molecule type" value="Genomic_DNA"/>
</dbReference>
<protein>
    <recommendedName>
        <fullName evidence="4">Glycosyltransferase family 8 protein</fullName>
    </recommendedName>
</protein>
<evidence type="ECO:0000313" key="2">
    <source>
        <dbReference type="EMBL" id="KAL3810183.1"/>
    </source>
</evidence>
<evidence type="ECO:0008006" key="4">
    <source>
        <dbReference type="Google" id="ProtNLM"/>
    </source>
</evidence>
<reference evidence="2 3" key="1">
    <citation type="submission" date="2024-10" db="EMBL/GenBank/DDBJ databases">
        <title>Updated reference genomes for cyclostephanoid diatoms.</title>
        <authorList>
            <person name="Roberts W.R."/>
            <person name="Alverson A.J."/>
        </authorList>
    </citation>
    <scope>NUCLEOTIDE SEQUENCE [LARGE SCALE GENOMIC DNA]</scope>
    <source>
        <strain evidence="2 3">AJA228-03</strain>
    </source>
</reference>
<evidence type="ECO:0000313" key="3">
    <source>
        <dbReference type="Proteomes" id="UP001530377"/>
    </source>
</evidence>
<organism evidence="2 3">
    <name type="scientific">Cyclostephanos tholiformis</name>
    <dbReference type="NCBI Taxonomy" id="382380"/>
    <lineage>
        <taxon>Eukaryota</taxon>
        <taxon>Sar</taxon>
        <taxon>Stramenopiles</taxon>
        <taxon>Ochrophyta</taxon>
        <taxon>Bacillariophyta</taxon>
        <taxon>Coscinodiscophyceae</taxon>
        <taxon>Thalassiosirophycidae</taxon>
        <taxon>Stephanodiscales</taxon>
        <taxon>Stephanodiscaceae</taxon>
        <taxon>Cyclostephanos</taxon>
    </lineage>
</organism>
<dbReference type="AlphaFoldDB" id="A0ABD3RB43"/>